<evidence type="ECO:0000313" key="9">
    <source>
        <dbReference type="Proteomes" id="UP000032266"/>
    </source>
</evidence>
<dbReference type="GO" id="GO:0030170">
    <property type="term" value="F:pyridoxal phosphate binding"/>
    <property type="evidence" value="ECO:0007669"/>
    <property type="project" value="InterPro"/>
</dbReference>
<keyword evidence="8" id="KW-0238">DNA-binding</keyword>
<dbReference type="InterPro" id="IPR015421">
    <property type="entry name" value="PyrdxlP-dep_Trfase_major"/>
</dbReference>
<comment type="subunit">
    <text evidence="3">Homodimer.</text>
</comment>
<evidence type="ECO:0000256" key="4">
    <source>
        <dbReference type="ARBA" id="ARBA00022576"/>
    </source>
</evidence>
<dbReference type="GO" id="GO:0004069">
    <property type="term" value="F:L-aspartate:2-oxoglutarate aminotransferase activity"/>
    <property type="evidence" value="ECO:0007669"/>
    <property type="project" value="UniProtKB-EC"/>
</dbReference>
<dbReference type="FunFam" id="3.40.640.10:FF:000053">
    <property type="entry name" value="Aminotransferase, class I"/>
    <property type="match status" value="1"/>
</dbReference>
<dbReference type="PANTHER" id="PTHR42790">
    <property type="entry name" value="AMINOTRANSFERASE"/>
    <property type="match status" value="1"/>
</dbReference>
<dbReference type="Pfam" id="PF00155">
    <property type="entry name" value="Aminotran_1_2"/>
    <property type="match status" value="1"/>
</dbReference>
<dbReference type="EC" id="2.6.1.1" evidence="8"/>
<dbReference type="InterPro" id="IPR015424">
    <property type="entry name" value="PyrdxlP-dep_Trfase"/>
</dbReference>
<dbReference type="SUPFAM" id="SSF53383">
    <property type="entry name" value="PLP-dependent transferases"/>
    <property type="match status" value="1"/>
</dbReference>
<keyword evidence="9" id="KW-1185">Reference proteome</keyword>
<dbReference type="PANTHER" id="PTHR42790:SF19">
    <property type="entry name" value="KYNURENINE_ALPHA-AMINOADIPATE AMINOTRANSFERASE, MITOCHONDRIAL"/>
    <property type="match status" value="1"/>
</dbReference>
<evidence type="ECO:0000256" key="3">
    <source>
        <dbReference type="ARBA" id="ARBA00011738"/>
    </source>
</evidence>
<evidence type="ECO:0000256" key="1">
    <source>
        <dbReference type="ARBA" id="ARBA00001933"/>
    </source>
</evidence>
<evidence type="ECO:0000256" key="2">
    <source>
        <dbReference type="ARBA" id="ARBA00007441"/>
    </source>
</evidence>
<evidence type="ECO:0000259" key="7">
    <source>
        <dbReference type="Pfam" id="PF00155"/>
    </source>
</evidence>
<dbReference type="Gene3D" id="3.90.1150.10">
    <property type="entry name" value="Aspartate Aminotransferase, domain 1"/>
    <property type="match status" value="1"/>
</dbReference>
<evidence type="ECO:0000256" key="6">
    <source>
        <dbReference type="ARBA" id="ARBA00022898"/>
    </source>
</evidence>
<dbReference type="GO" id="GO:0003677">
    <property type="term" value="F:DNA binding"/>
    <property type="evidence" value="ECO:0007669"/>
    <property type="project" value="UniProtKB-KW"/>
</dbReference>
<proteinExistence type="inferred from homology"/>
<sequence>MYLSSRIQNIKPSFIREILKVTAQSDAISFAGGLPNKDLFPLNELNAASSLVFAEHGVDALQYAATEGYPPLKQWISDQYRIREGLEVKPEQIVITNGSQQAFDLIGKVLLNEGDPLAIEQPGYLGAIQAFSFFRPAWQSVRLDEGGMNLDDIRKALKCSTRLFYSVPNFQNPTGLSHPNQNREAVADMLRDQECFFIQDDPYGAIQFSEQRYLSYASLLPNQTILLGSFSKTVVPAFRLGWVVVPEALIDPFLIAKQAIDLHTNSFCQRVLHEYVSGDSFAPHLTNIIDNYRAQKQAMVDAVVEMMPGGVSCSDPEGGMFIWLKLPENISARELLEYCMERKVVFVPGDTFYLGAEDGNELRMNYSCLSAEKIREGVKIMADGINQLASRSR</sequence>
<dbReference type="KEGG" id="gsn:YC6258_05537"/>
<dbReference type="EMBL" id="CP007142">
    <property type="protein sequence ID" value="AJQ97565.1"/>
    <property type="molecule type" value="Genomic_DNA"/>
</dbReference>
<gene>
    <name evidence="8" type="ORF">YC6258_05537</name>
</gene>
<dbReference type="InterPro" id="IPR015422">
    <property type="entry name" value="PyrdxlP-dep_Trfase_small"/>
</dbReference>
<dbReference type="PATRIC" id="fig|1445510.3.peg.5501"/>
<dbReference type="InterPro" id="IPR050859">
    <property type="entry name" value="Class-I_PLP-dep_aminotransf"/>
</dbReference>
<name>A0A0C5VE22_9GAMM</name>
<protein>
    <submittedName>
        <fullName evidence="8">Transcriptional regulator containing a DNA-binding HTH domain and an aminotransferase domain (MocR family-like protein)</fullName>
        <ecNumber evidence="8">2.6.1.1</ecNumber>
    </submittedName>
</protein>
<accession>A0A0C5VE22</accession>
<dbReference type="OrthoDB" id="9802328at2"/>
<dbReference type="Gene3D" id="3.40.640.10">
    <property type="entry name" value="Type I PLP-dependent aspartate aminotransferase-like (Major domain)"/>
    <property type="match status" value="1"/>
</dbReference>
<dbReference type="InterPro" id="IPR004839">
    <property type="entry name" value="Aminotransferase_I/II_large"/>
</dbReference>
<dbReference type="Proteomes" id="UP000032266">
    <property type="component" value="Chromosome"/>
</dbReference>
<evidence type="ECO:0000313" key="8">
    <source>
        <dbReference type="EMBL" id="AJQ97565.1"/>
    </source>
</evidence>
<dbReference type="GO" id="GO:1901605">
    <property type="term" value="P:alpha-amino acid metabolic process"/>
    <property type="evidence" value="ECO:0007669"/>
    <property type="project" value="TreeGrafter"/>
</dbReference>
<keyword evidence="6" id="KW-0663">Pyridoxal phosphate</keyword>
<reference evidence="8 9" key="1">
    <citation type="submission" date="2014-01" db="EMBL/GenBank/DDBJ databases">
        <title>Full genme sequencing of cellulolytic bacterium Gynuella sunshinyii YC6258T gen. nov., sp. nov.</title>
        <authorList>
            <person name="Khan H."/>
            <person name="Chung E.J."/>
            <person name="Chung Y.R."/>
        </authorList>
    </citation>
    <scope>NUCLEOTIDE SEQUENCE [LARGE SCALE GENOMIC DNA]</scope>
    <source>
        <strain evidence="8 9">YC6258</strain>
    </source>
</reference>
<comment type="similarity">
    <text evidence="2">Belongs to the class-I pyridoxal-phosphate-dependent aminotransferase family.</text>
</comment>
<evidence type="ECO:0000256" key="5">
    <source>
        <dbReference type="ARBA" id="ARBA00022679"/>
    </source>
</evidence>
<dbReference type="HOGENOM" id="CLU_017584_0_6_6"/>
<organism evidence="8 9">
    <name type="scientific">Gynuella sunshinyii YC6258</name>
    <dbReference type="NCBI Taxonomy" id="1445510"/>
    <lineage>
        <taxon>Bacteria</taxon>
        <taxon>Pseudomonadati</taxon>
        <taxon>Pseudomonadota</taxon>
        <taxon>Gammaproteobacteria</taxon>
        <taxon>Oceanospirillales</taxon>
        <taxon>Saccharospirillaceae</taxon>
        <taxon>Gynuella</taxon>
    </lineage>
</organism>
<keyword evidence="5 8" id="KW-0808">Transferase</keyword>
<comment type="cofactor">
    <cofactor evidence="1">
        <name>pyridoxal 5'-phosphate</name>
        <dbReference type="ChEBI" id="CHEBI:597326"/>
    </cofactor>
</comment>
<dbReference type="CDD" id="cd00609">
    <property type="entry name" value="AAT_like"/>
    <property type="match status" value="1"/>
</dbReference>
<dbReference type="AlphaFoldDB" id="A0A0C5VE22"/>
<feature type="domain" description="Aminotransferase class I/classII large" evidence="7">
    <location>
        <begin position="54"/>
        <end position="379"/>
    </location>
</feature>
<dbReference type="STRING" id="1445510.YC6258_05537"/>
<keyword evidence="4 8" id="KW-0032">Aminotransferase</keyword>